<dbReference type="Proteomes" id="UP001158049">
    <property type="component" value="Unassembled WGS sequence"/>
</dbReference>
<dbReference type="InterPro" id="IPR036259">
    <property type="entry name" value="MFS_trans_sf"/>
</dbReference>
<evidence type="ECO:0000256" key="3">
    <source>
        <dbReference type="ARBA" id="ARBA00023136"/>
    </source>
</evidence>
<feature type="transmembrane region" description="Helical" evidence="4">
    <location>
        <begin position="12"/>
        <end position="30"/>
    </location>
</feature>
<feature type="transmembrane region" description="Helical" evidence="4">
    <location>
        <begin position="372"/>
        <end position="393"/>
    </location>
</feature>
<sequence>MKPGKPVGVQAVGAPPWLLLLALFMVGINLRPALATVAPLLETIRAETGISVAAAGALSTLPVLCFGLFAPLAPRLARLLPPERVVFWCIVALLGGIGLRSLPGIAPLFAGTLIIGAAISLTMTLLPGLIKLCFPGGAASITGFYTATLGIGAALASAVAIPLKDLTGSWRMAQAVWAAPAALVIIAAAVAYWRRAGRRKAAQAVLPRRAGGLLGNALAWQVALYSGLQSALAYCVFAWLPTMLVDRGVRPALAGFLLSLSIGAQLVTSLTGPWLATRSKDQRSAIYILLGMTILGFLGCLYGPHAALWLAAVVLGLGQGGTFSIANALIVLRSPDANVAASLSGMTQCIGYTIAAAAPLGAGLLHAASNDWNAVGLAFVLCAIASAVAAAGAGRNLQIALR</sequence>
<dbReference type="Pfam" id="PF07690">
    <property type="entry name" value="MFS_1"/>
    <property type="match status" value="1"/>
</dbReference>
<keyword evidence="6" id="KW-1185">Reference proteome</keyword>
<gene>
    <name evidence="5" type="ORF">SAMN06295970_1076</name>
</gene>
<feature type="transmembrane region" description="Helical" evidence="4">
    <location>
        <begin position="339"/>
        <end position="360"/>
    </location>
</feature>
<feature type="transmembrane region" description="Helical" evidence="4">
    <location>
        <begin position="175"/>
        <end position="193"/>
    </location>
</feature>
<dbReference type="EMBL" id="FXUL01000007">
    <property type="protein sequence ID" value="SMP60490.1"/>
    <property type="molecule type" value="Genomic_DNA"/>
</dbReference>
<feature type="transmembrane region" description="Helical" evidence="4">
    <location>
        <begin position="252"/>
        <end position="272"/>
    </location>
</feature>
<accession>A0ABY1Q5K7</accession>
<feature type="transmembrane region" description="Helical" evidence="4">
    <location>
        <begin position="213"/>
        <end position="240"/>
    </location>
</feature>
<dbReference type="Gene3D" id="1.20.1250.20">
    <property type="entry name" value="MFS general substrate transporter like domains"/>
    <property type="match status" value="2"/>
</dbReference>
<evidence type="ECO:0000313" key="5">
    <source>
        <dbReference type="EMBL" id="SMP60490.1"/>
    </source>
</evidence>
<keyword evidence="1 4" id="KW-0812">Transmembrane</keyword>
<feature type="transmembrane region" description="Helical" evidence="4">
    <location>
        <begin position="142"/>
        <end position="163"/>
    </location>
</feature>
<evidence type="ECO:0000256" key="4">
    <source>
        <dbReference type="SAM" id="Phobius"/>
    </source>
</evidence>
<dbReference type="PANTHER" id="PTHR23523:SF2">
    <property type="entry name" value="2-NITROIMIDAZOLE TRANSPORTER"/>
    <property type="match status" value="1"/>
</dbReference>
<proteinExistence type="predicted"/>
<keyword evidence="2 4" id="KW-1133">Transmembrane helix</keyword>
<evidence type="ECO:0000256" key="2">
    <source>
        <dbReference type="ARBA" id="ARBA00022989"/>
    </source>
</evidence>
<keyword evidence="3 4" id="KW-0472">Membrane</keyword>
<evidence type="ECO:0000313" key="6">
    <source>
        <dbReference type="Proteomes" id="UP001158049"/>
    </source>
</evidence>
<feature type="transmembrane region" description="Helical" evidence="4">
    <location>
        <begin position="284"/>
        <end position="304"/>
    </location>
</feature>
<comment type="caution">
    <text evidence="5">The sequence shown here is derived from an EMBL/GenBank/DDBJ whole genome shotgun (WGS) entry which is preliminary data.</text>
</comment>
<feature type="transmembrane region" description="Helical" evidence="4">
    <location>
        <begin position="85"/>
        <end position="102"/>
    </location>
</feature>
<evidence type="ECO:0000256" key="1">
    <source>
        <dbReference type="ARBA" id="ARBA00022692"/>
    </source>
</evidence>
<name>A0ABY1Q5K7_9BURK</name>
<feature type="transmembrane region" description="Helical" evidence="4">
    <location>
        <begin position="108"/>
        <end position="130"/>
    </location>
</feature>
<dbReference type="PANTHER" id="PTHR23523">
    <property type="match status" value="1"/>
</dbReference>
<feature type="transmembrane region" description="Helical" evidence="4">
    <location>
        <begin position="50"/>
        <end position="73"/>
    </location>
</feature>
<dbReference type="InterPro" id="IPR011701">
    <property type="entry name" value="MFS"/>
</dbReference>
<dbReference type="InterPro" id="IPR052524">
    <property type="entry name" value="MFS_Cyanate_Porter"/>
</dbReference>
<organism evidence="5 6">
    <name type="scientific">Noviherbaspirillum suwonense</name>
    <dbReference type="NCBI Taxonomy" id="1224511"/>
    <lineage>
        <taxon>Bacteria</taxon>
        <taxon>Pseudomonadati</taxon>
        <taxon>Pseudomonadota</taxon>
        <taxon>Betaproteobacteria</taxon>
        <taxon>Burkholderiales</taxon>
        <taxon>Oxalobacteraceae</taxon>
        <taxon>Noviherbaspirillum</taxon>
    </lineage>
</organism>
<dbReference type="SUPFAM" id="SSF103473">
    <property type="entry name" value="MFS general substrate transporter"/>
    <property type="match status" value="1"/>
</dbReference>
<protein>
    <submittedName>
        <fullName evidence="5">MFS transporter, CP family, cyanate transporter</fullName>
    </submittedName>
</protein>
<feature type="transmembrane region" description="Helical" evidence="4">
    <location>
        <begin position="310"/>
        <end position="332"/>
    </location>
</feature>
<reference evidence="5 6" key="1">
    <citation type="submission" date="2017-05" db="EMBL/GenBank/DDBJ databases">
        <authorList>
            <person name="Varghese N."/>
            <person name="Submissions S."/>
        </authorList>
    </citation>
    <scope>NUCLEOTIDE SEQUENCE [LARGE SCALE GENOMIC DNA]</scope>
    <source>
        <strain evidence="5 6">DSM 26001</strain>
    </source>
</reference>